<keyword evidence="7" id="KW-1185">Reference proteome</keyword>
<dbReference type="Pfam" id="PF00700">
    <property type="entry name" value="Flagellin_C"/>
    <property type="match status" value="1"/>
</dbReference>
<keyword evidence="6" id="KW-0966">Cell projection</keyword>
<comment type="subcellular location">
    <subcellularLocation>
        <location evidence="1">Bacterial flagellum</location>
    </subcellularLocation>
</comment>
<comment type="similarity">
    <text evidence="2">Belongs to the bacterial flagellin family.</text>
</comment>
<evidence type="ECO:0000259" key="4">
    <source>
        <dbReference type="Pfam" id="PF00669"/>
    </source>
</evidence>
<keyword evidence="6" id="KW-0282">Flagellum</keyword>
<dbReference type="GO" id="GO:0005198">
    <property type="term" value="F:structural molecule activity"/>
    <property type="evidence" value="ECO:0007669"/>
    <property type="project" value="InterPro"/>
</dbReference>
<dbReference type="SUPFAM" id="SSF64518">
    <property type="entry name" value="Phase 1 flagellin"/>
    <property type="match status" value="1"/>
</dbReference>
<dbReference type="Proteomes" id="UP000192602">
    <property type="component" value="Unassembled WGS sequence"/>
</dbReference>
<dbReference type="InterPro" id="IPR001029">
    <property type="entry name" value="Flagellin_N"/>
</dbReference>
<dbReference type="PANTHER" id="PTHR42792">
    <property type="entry name" value="FLAGELLIN"/>
    <property type="match status" value="1"/>
</dbReference>
<protein>
    <submittedName>
        <fullName evidence="6">Flagellar hook-associated protein 3 FlgL</fullName>
    </submittedName>
</protein>
<dbReference type="InterPro" id="IPR001492">
    <property type="entry name" value="Flagellin"/>
</dbReference>
<dbReference type="InterPro" id="IPR046358">
    <property type="entry name" value="Flagellin_C"/>
</dbReference>
<feature type="domain" description="Flagellin N-terminal" evidence="4">
    <location>
        <begin position="3"/>
        <end position="140"/>
    </location>
</feature>
<evidence type="ECO:0000313" key="6">
    <source>
        <dbReference type="EMBL" id="SMC09314.1"/>
    </source>
</evidence>
<dbReference type="EMBL" id="FWWZ01000001">
    <property type="protein sequence ID" value="SMC09314.1"/>
    <property type="molecule type" value="Genomic_DNA"/>
</dbReference>
<dbReference type="Gene3D" id="1.20.1330.10">
    <property type="entry name" value="f41 fragment of flagellin, N-terminal domain"/>
    <property type="match status" value="1"/>
</dbReference>
<evidence type="ECO:0000259" key="5">
    <source>
        <dbReference type="Pfam" id="PF00700"/>
    </source>
</evidence>
<dbReference type="OrthoDB" id="9758307at2"/>
<proteinExistence type="inferred from homology"/>
<keyword evidence="6" id="KW-0969">Cilium</keyword>
<dbReference type="RefSeq" id="WP_084275549.1">
    <property type="nucleotide sequence ID" value="NZ_AP026671.1"/>
</dbReference>
<dbReference type="PANTHER" id="PTHR42792:SF1">
    <property type="entry name" value="FLAGELLAR HOOK-ASSOCIATED PROTEIN 3"/>
    <property type="match status" value="1"/>
</dbReference>
<dbReference type="InterPro" id="IPR013384">
    <property type="entry name" value="Flagell_FlgL"/>
</dbReference>
<dbReference type="AlphaFoldDB" id="A0A1W1WSP4"/>
<evidence type="ECO:0000256" key="1">
    <source>
        <dbReference type="ARBA" id="ARBA00004365"/>
    </source>
</evidence>
<dbReference type="NCBIfam" id="TIGR02550">
    <property type="entry name" value="flagell_flgL"/>
    <property type="match status" value="1"/>
</dbReference>
<evidence type="ECO:0000313" key="7">
    <source>
        <dbReference type="Proteomes" id="UP000192602"/>
    </source>
</evidence>
<dbReference type="STRING" id="1069081.SAMN05660197_1120"/>
<accession>A0A1W1WSP4</accession>
<evidence type="ECO:0000256" key="2">
    <source>
        <dbReference type="ARBA" id="ARBA00005709"/>
    </source>
</evidence>
<dbReference type="GO" id="GO:0009424">
    <property type="term" value="C:bacterial-type flagellum hook"/>
    <property type="evidence" value="ECO:0007669"/>
    <property type="project" value="InterPro"/>
</dbReference>
<keyword evidence="3" id="KW-0975">Bacterial flagellum</keyword>
<dbReference type="GO" id="GO:0071973">
    <property type="term" value="P:bacterial-type flagellum-dependent cell motility"/>
    <property type="evidence" value="ECO:0007669"/>
    <property type="project" value="InterPro"/>
</dbReference>
<evidence type="ECO:0000256" key="3">
    <source>
        <dbReference type="ARBA" id="ARBA00023143"/>
    </source>
</evidence>
<dbReference type="Pfam" id="PF00669">
    <property type="entry name" value="Flagellin_N"/>
    <property type="match status" value="1"/>
</dbReference>
<reference evidence="7" key="1">
    <citation type="submission" date="2017-04" db="EMBL/GenBank/DDBJ databases">
        <authorList>
            <person name="Varghese N."/>
            <person name="Submissions S."/>
        </authorList>
    </citation>
    <scope>NUCLEOTIDE SEQUENCE [LARGE SCALE GENOMIC DNA]</scope>
    <source>
        <strain evidence="7">DSM 16512</strain>
    </source>
</reference>
<feature type="domain" description="Flagellin C-terminal" evidence="5">
    <location>
        <begin position="215"/>
        <end position="295"/>
    </location>
</feature>
<gene>
    <name evidence="6" type="ORF">SAMN05660197_1120</name>
</gene>
<sequence length="297" mass="33455">MRVSNNQIYHTFLKYDKTRQENIARYTNQIASGKRILNPSDDIVAVAKSLKVKETANELDGYLRNITTIENHQIAAQTALTNIYDAAQDARAEIVRLLNHGVLDQEDAEIVDDYLQGLKNYIIDQANTKIGDTYLFAGTKSDTKPFNPDGTYNGNNKTQTVPVSKGYEVDSTFNGKEVLGAQSGKIKIVEMIDRIHDKIQAGTLTGIDDSWLEEFDKGMEEISRHRSFIGSQQKNVEDFRLQHEAYKTMYNDMIAKFEDADIAEAVAKLEQSKVAYEASMAVFSQNKDLSLLKYFAA</sequence>
<organism evidence="6 7">
    <name type="scientific">Nitratiruptor tergarcus DSM 16512</name>
    <dbReference type="NCBI Taxonomy" id="1069081"/>
    <lineage>
        <taxon>Bacteria</taxon>
        <taxon>Pseudomonadati</taxon>
        <taxon>Campylobacterota</taxon>
        <taxon>Epsilonproteobacteria</taxon>
        <taxon>Nautiliales</taxon>
        <taxon>Nitratiruptoraceae</taxon>
        <taxon>Nitratiruptor</taxon>
    </lineage>
</organism>
<name>A0A1W1WSP4_9BACT</name>